<evidence type="ECO:0000259" key="1">
    <source>
        <dbReference type="Pfam" id="PF24847"/>
    </source>
</evidence>
<proteinExistence type="predicted"/>
<dbReference type="Pfam" id="PF24847">
    <property type="entry name" value="DUF7722"/>
    <property type="match status" value="1"/>
</dbReference>
<protein>
    <recommendedName>
        <fullName evidence="1">DUF7722 domain-containing protein</fullName>
    </recommendedName>
</protein>
<reference evidence="2" key="1">
    <citation type="submission" date="2022-04" db="EMBL/GenBank/DDBJ databases">
        <title>A functionally conserved STORR gene fusion in Papaver species that diverged 16.8 million years ago.</title>
        <authorList>
            <person name="Catania T."/>
        </authorList>
    </citation>
    <scope>NUCLEOTIDE SEQUENCE</scope>
    <source>
        <strain evidence="2">S-188037</strain>
    </source>
</reference>
<organism evidence="2 3">
    <name type="scientific">Papaver atlanticum</name>
    <dbReference type="NCBI Taxonomy" id="357466"/>
    <lineage>
        <taxon>Eukaryota</taxon>
        <taxon>Viridiplantae</taxon>
        <taxon>Streptophyta</taxon>
        <taxon>Embryophyta</taxon>
        <taxon>Tracheophyta</taxon>
        <taxon>Spermatophyta</taxon>
        <taxon>Magnoliopsida</taxon>
        <taxon>Ranunculales</taxon>
        <taxon>Papaveraceae</taxon>
        <taxon>Papaveroideae</taxon>
        <taxon>Papaver</taxon>
    </lineage>
</organism>
<dbReference type="AlphaFoldDB" id="A0AAD4SA01"/>
<name>A0AAD4SA01_9MAGN</name>
<accession>A0AAD4SA01</accession>
<comment type="caution">
    <text evidence="2">The sequence shown here is derived from an EMBL/GenBank/DDBJ whole genome shotgun (WGS) entry which is preliminary data.</text>
</comment>
<evidence type="ECO:0000313" key="3">
    <source>
        <dbReference type="Proteomes" id="UP001202328"/>
    </source>
</evidence>
<dbReference type="PANTHER" id="PTHR33513">
    <property type="entry name" value="OS06G0523300 PROTEIN"/>
    <property type="match status" value="1"/>
</dbReference>
<dbReference type="Proteomes" id="UP001202328">
    <property type="component" value="Unassembled WGS sequence"/>
</dbReference>
<dbReference type="PANTHER" id="PTHR33513:SF45">
    <property type="entry name" value="CYTOPLASMIC TRNA 2-THIOLATION PROTEIN"/>
    <property type="match status" value="1"/>
</dbReference>
<dbReference type="EMBL" id="JAJJMB010012966">
    <property type="protein sequence ID" value="KAI3872237.1"/>
    <property type="molecule type" value="Genomic_DNA"/>
</dbReference>
<sequence>MENKKDVGLSNYFQMPLHYPRYNRKDYEDMPEWRLDRLLMEYGLPAMGDLAYKKEYAMGAFLWPDIVPTSCPKFTIIKSSPPAPSVFGKCFFGVHLPLKKKKSEYISSA</sequence>
<dbReference type="InterPro" id="IPR056139">
    <property type="entry name" value="DUF7722"/>
</dbReference>
<gene>
    <name evidence="2" type="ORF">MKW98_011729</name>
</gene>
<feature type="domain" description="DUF7722" evidence="1">
    <location>
        <begin position="19"/>
        <end position="64"/>
    </location>
</feature>
<evidence type="ECO:0000313" key="2">
    <source>
        <dbReference type="EMBL" id="KAI3872237.1"/>
    </source>
</evidence>
<keyword evidence="3" id="KW-1185">Reference proteome</keyword>